<dbReference type="Pfam" id="PF00168">
    <property type="entry name" value="C2"/>
    <property type="match status" value="2"/>
</dbReference>
<accession>A0A7S1J6Q4</accession>
<dbReference type="AlphaFoldDB" id="A0A7S1J6Q4"/>
<evidence type="ECO:0000259" key="1">
    <source>
        <dbReference type="PROSITE" id="PS50004"/>
    </source>
</evidence>
<sequence>MSALGGFGVFRLEVGECKSLPDPHGSFCMEFIFAGRTKRTRIIDEPDPDFQEYIEFPVIAKDGELQVTLVAADGNKQLGDIRIPVGAQDSDEPTEEWFSFSNGGQVLLQWIYQYSTNQPASDYSWGTLTVEVAKAQRLPKVSDYEDTVDSLVVVSFVSRLCKTKVKPKTLEPFWNEKFDFEVFDDSDQACLEVQTQDGISLGKTIIKPPSYTANFKGGDWSPLERNGIDFLPGEGPELFIRLQFKAKKRKVPPRKRNCHEEDIEIKRKPKVNGVVGVLPETRLYIWYELLENHNFGPGFVETLLNTFTKKVKGKEVSYDSVDSIVSEHWNVKTRLRLFMKLRSAACQYERDGTVAISLEDEQREWYQWKEFSIMREELSKSYKVKGTLASAFNVVMYGKEKPSMGDKATEDVRMDKKAHATICSHVYCALVPTLSKSLARKIAAEDWEAFDGQHAKHAEEDFLFLRLLTSWACFWCETITEFEFQTFVGSLLPALMRGRREWIGKA</sequence>
<dbReference type="CDD" id="cd00030">
    <property type="entry name" value="C2"/>
    <property type="match status" value="1"/>
</dbReference>
<evidence type="ECO:0000313" key="2">
    <source>
        <dbReference type="EMBL" id="CAD9034492.1"/>
    </source>
</evidence>
<dbReference type="Gene3D" id="2.60.40.150">
    <property type="entry name" value="C2 domain"/>
    <property type="match status" value="2"/>
</dbReference>
<dbReference type="PROSITE" id="PS50004">
    <property type="entry name" value="C2"/>
    <property type="match status" value="1"/>
</dbReference>
<dbReference type="SUPFAM" id="SSF49562">
    <property type="entry name" value="C2 domain (Calcium/lipid-binding domain, CaLB)"/>
    <property type="match status" value="2"/>
</dbReference>
<dbReference type="SMART" id="SM00239">
    <property type="entry name" value="C2"/>
    <property type="match status" value="2"/>
</dbReference>
<gene>
    <name evidence="2" type="ORF">EGYM00392_LOCUS45643</name>
</gene>
<organism evidence="2">
    <name type="scientific">Eutreptiella gymnastica</name>
    <dbReference type="NCBI Taxonomy" id="73025"/>
    <lineage>
        <taxon>Eukaryota</taxon>
        <taxon>Discoba</taxon>
        <taxon>Euglenozoa</taxon>
        <taxon>Euglenida</taxon>
        <taxon>Spirocuta</taxon>
        <taxon>Euglenophyceae</taxon>
        <taxon>Eutreptiales</taxon>
        <taxon>Eutreptiaceae</taxon>
        <taxon>Eutreptiella</taxon>
    </lineage>
</organism>
<reference evidence="2" key="1">
    <citation type="submission" date="2021-01" db="EMBL/GenBank/DDBJ databases">
        <authorList>
            <person name="Corre E."/>
            <person name="Pelletier E."/>
            <person name="Niang G."/>
            <person name="Scheremetjew M."/>
            <person name="Finn R."/>
            <person name="Kale V."/>
            <person name="Holt S."/>
            <person name="Cochrane G."/>
            <person name="Meng A."/>
            <person name="Brown T."/>
            <person name="Cohen L."/>
        </authorList>
    </citation>
    <scope>NUCLEOTIDE SEQUENCE</scope>
    <source>
        <strain evidence="2">NIES-381</strain>
    </source>
</reference>
<name>A0A7S1J6Q4_9EUGL</name>
<proteinExistence type="predicted"/>
<dbReference type="InterPro" id="IPR000008">
    <property type="entry name" value="C2_dom"/>
</dbReference>
<dbReference type="EMBL" id="HBGA01123631">
    <property type="protein sequence ID" value="CAD9034492.1"/>
    <property type="molecule type" value="Transcribed_RNA"/>
</dbReference>
<protein>
    <recommendedName>
        <fullName evidence="1">C2 domain-containing protein</fullName>
    </recommendedName>
</protein>
<dbReference type="InterPro" id="IPR035892">
    <property type="entry name" value="C2_domain_sf"/>
</dbReference>
<feature type="domain" description="C2" evidence="1">
    <location>
        <begin position="113"/>
        <end position="235"/>
    </location>
</feature>